<reference evidence="2" key="2">
    <citation type="journal article" date="2023" name="Plants (Basel)">
        <title>Annotation of the Turnera subulata (Passifloraceae) Draft Genome Reveals the S-Locus Evolved after the Divergence of Turneroideae from Passifloroideae in a Stepwise Manner.</title>
        <authorList>
            <person name="Henning P.M."/>
            <person name="Roalson E.H."/>
            <person name="Mir W."/>
            <person name="McCubbin A.G."/>
            <person name="Shore J.S."/>
        </authorList>
    </citation>
    <scope>NUCLEOTIDE SEQUENCE</scope>
    <source>
        <strain evidence="2">F60SS</strain>
    </source>
</reference>
<dbReference type="PANTHER" id="PTHR31286">
    <property type="entry name" value="GLYCINE-RICH CELL WALL STRUCTURAL PROTEIN 1.8-LIKE"/>
    <property type="match status" value="1"/>
</dbReference>
<reference evidence="2" key="1">
    <citation type="submission" date="2022-02" db="EMBL/GenBank/DDBJ databases">
        <authorList>
            <person name="Henning P.M."/>
            <person name="McCubbin A.G."/>
            <person name="Shore J.S."/>
        </authorList>
    </citation>
    <scope>NUCLEOTIDE SEQUENCE</scope>
    <source>
        <strain evidence="2">F60SS</strain>
        <tissue evidence="2">Leaves</tissue>
    </source>
</reference>
<evidence type="ECO:0000259" key="1">
    <source>
        <dbReference type="Pfam" id="PF14111"/>
    </source>
</evidence>
<name>A0A9Q0GET8_9ROSI</name>
<dbReference type="AlphaFoldDB" id="A0A9Q0GET8"/>
<dbReference type="Proteomes" id="UP001141552">
    <property type="component" value="Unassembled WGS sequence"/>
</dbReference>
<gene>
    <name evidence="2" type="ORF">Tsubulata_044919</name>
</gene>
<proteinExistence type="predicted"/>
<dbReference type="InterPro" id="IPR025558">
    <property type="entry name" value="DUF4283"/>
</dbReference>
<sequence length="259" mass="28548">MGKDPKMGIIHAMLNKIWGRQGNIEVVPYQSELFLNQSPTEASLSRALFGGRWHVGGVPLHVKVWDPKVQKMDFTSSTIPIWIQLRNVPLELQTREGLSILGSAIGRFLHKDQDCDRLLRGDRIHLCVEVDFSRDLPSELSVEIGGDLQTIVVSYSWTLQQCEACHLWGHHQLAFLTKRRVVKWVPKVTKQSGVSPAATSILTSDPVATVGNKFLAEPILPLPNISSSTLGPVPSLPSIPPTQSLVLLDDVSLPTVSSD</sequence>
<evidence type="ECO:0000313" key="2">
    <source>
        <dbReference type="EMBL" id="KAJ4848740.1"/>
    </source>
</evidence>
<dbReference type="InterPro" id="IPR040256">
    <property type="entry name" value="At4g02000-like"/>
</dbReference>
<keyword evidence="3" id="KW-1185">Reference proteome</keyword>
<comment type="caution">
    <text evidence="2">The sequence shown here is derived from an EMBL/GenBank/DDBJ whole genome shotgun (WGS) entry which is preliminary data.</text>
</comment>
<evidence type="ECO:0000313" key="3">
    <source>
        <dbReference type="Proteomes" id="UP001141552"/>
    </source>
</evidence>
<dbReference type="EMBL" id="JAKUCV010000816">
    <property type="protein sequence ID" value="KAJ4848740.1"/>
    <property type="molecule type" value="Genomic_DNA"/>
</dbReference>
<dbReference type="PANTHER" id="PTHR31286:SF180">
    <property type="entry name" value="OS10G0362600 PROTEIN"/>
    <property type="match status" value="1"/>
</dbReference>
<accession>A0A9Q0GET8</accession>
<dbReference type="Pfam" id="PF14111">
    <property type="entry name" value="DUF4283"/>
    <property type="match status" value="1"/>
</dbReference>
<feature type="domain" description="DUF4283" evidence="1">
    <location>
        <begin position="2"/>
        <end position="70"/>
    </location>
</feature>
<organism evidence="2 3">
    <name type="scientific">Turnera subulata</name>
    <dbReference type="NCBI Taxonomy" id="218843"/>
    <lineage>
        <taxon>Eukaryota</taxon>
        <taxon>Viridiplantae</taxon>
        <taxon>Streptophyta</taxon>
        <taxon>Embryophyta</taxon>
        <taxon>Tracheophyta</taxon>
        <taxon>Spermatophyta</taxon>
        <taxon>Magnoliopsida</taxon>
        <taxon>eudicotyledons</taxon>
        <taxon>Gunneridae</taxon>
        <taxon>Pentapetalae</taxon>
        <taxon>rosids</taxon>
        <taxon>fabids</taxon>
        <taxon>Malpighiales</taxon>
        <taxon>Passifloraceae</taxon>
        <taxon>Turnera</taxon>
    </lineage>
</organism>
<protein>
    <recommendedName>
        <fullName evidence="1">DUF4283 domain-containing protein</fullName>
    </recommendedName>
</protein>
<dbReference type="OrthoDB" id="1751344at2759"/>